<dbReference type="Gene3D" id="1.20.1740.10">
    <property type="entry name" value="Amino acid/polyamine transporter I"/>
    <property type="match status" value="1"/>
</dbReference>
<organism evidence="7 8">
    <name type="scientific">Sulfobacillus thermosulfidooxidans</name>
    <dbReference type="NCBI Taxonomy" id="28034"/>
    <lineage>
        <taxon>Bacteria</taxon>
        <taxon>Bacillati</taxon>
        <taxon>Bacillota</taxon>
        <taxon>Clostridia</taxon>
        <taxon>Eubacteriales</taxon>
        <taxon>Clostridiales Family XVII. Incertae Sedis</taxon>
        <taxon>Sulfobacillus</taxon>
    </lineage>
</organism>
<evidence type="ECO:0000256" key="5">
    <source>
        <dbReference type="SAM" id="Phobius"/>
    </source>
</evidence>
<name>A0A2T2X4N6_SULTH</name>
<comment type="subcellular location">
    <subcellularLocation>
        <location evidence="1">Membrane</location>
        <topology evidence="1">Multi-pass membrane protein</topology>
    </subcellularLocation>
</comment>
<feature type="transmembrane region" description="Helical" evidence="5">
    <location>
        <begin position="431"/>
        <end position="454"/>
    </location>
</feature>
<dbReference type="EMBL" id="PXYX01000002">
    <property type="protein sequence ID" value="PSR29437.1"/>
    <property type="molecule type" value="Genomic_DNA"/>
</dbReference>
<feature type="transmembrane region" description="Helical" evidence="5">
    <location>
        <begin position="38"/>
        <end position="65"/>
    </location>
</feature>
<feature type="transmembrane region" description="Helical" evidence="5">
    <location>
        <begin position="406"/>
        <end position="425"/>
    </location>
</feature>
<protein>
    <submittedName>
        <fullName evidence="7">APC family permease</fullName>
    </submittedName>
</protein>
<comment type="caution">
    <text evidence="7">The sequence shown here is derived from an EMBL/GenBank/DDBJ whole genome shotgun (WGS) entry which is preliminary data.</text>
</comment>
<evidence type="ECO:0000256" key="3">
    <source>
        <dbReference type="ARBA" id="ARBA00022989"/>
    </source>
</evidence>
<sequence length="480" mass="51311">MNRRNRSVRDNDLHANVVGFWSLVSQSLAGMAPSCDVVAFMTAGAAFALVALPLSYLLAFGLMFIEVNTLYHLSKDRASAGGYYSYVSAGLGPKASLLTGFMVIFYQTLSVAGIPVYIGGVFLPGLAARLHINLPHEFWLFAILFFIGVPWLLAVMGIRPSIKVLATTSLIEISFLIVASIIIMIKAAPSTPLRPFEIGSVGIRGVSLGMVFAITSFIGIGSHSSLGEETKAVQTQRGRLIGKAALVSLTLTGAALTLSAYALTVGWGMFRMNSFSTANAPGVTVFLRYLGPIGAASLVILALNSALADSIALLTSSSRVLYAIGRDELIHTGFAQVNGRRAPARSVSALAAFAVITGIGIASWLGPSTAFNVMTTAVLFGLVSAHTLMNISLMRLFRKEHQQSHFLQHVVLPILAIVLFWWVLYESVWPIAYPLSLSALIWLVVLIPSLIYIAKVSGRVSSAQKHRLGLPAPAAPKKPK</sequence>
<feature type="transmembrane region" description="Helical" evidence="5">
    <location>
        <begin position="289"/>
        <end position="314"/>
    </location>
</feature>
<keyword evidence="3 5" id="KW-1133">Transmembrane helix</keyword>
<dbReference type="GO" id="GO:0016020">
    <property type="term" value="C:membrane"/>
    <property type="evidence" value="ECO:0007669"/>
    <property type="project" value="UniProtKB-SubCell"/>
</dbReference>
<dbReference type="PIRSF" id="PIRSF006060">
    <property type="entry name" value="AA_transporter"/>
    <property type="match status" value="1"/>
</dbReference>
<proteinExistence type="predicted"/>
<evidence type="ECO:0000259" key="6">
    <source>
        <dbReference type="Pfam" id="PF00324"/>
    </source>
</evidence>
<reference evidence="7 8" key="1">
    <citation type="journal article" date="2014" name="BMC Genomics">
        <title>Comparison of environmental and isolate Sulfobacillus genomes reveals diverse carbon, sulfur, nitrogen, and hydrogen metabolisms.</title>
        <authorList>
            <person name="Justice N.B."/>
            <person name="Norman A."/>
            <person name="Brown C.T."/>
            <person name="Singh A."/>
            <person name="Thomas B.C."/>
            <person name="Banfield J.F."/>
        </authorList>
    </citation>
    <scope>NUCLEOTIDE SEQUENCE [LARGE SCALE GENOMIC DNA]</scope>
    <source>
        <strain evidence="7">AMDSBA5</strain>
    </source>
</reference>
<dbReference type="Pfam" id="PF00324">
    <property type="entry name" value="AA_permease"/>
    <property type="match status" value="1"/>
</dbReference>
<feature type="transmembrane region" description="Helical" evidence="5">
    <location>
        <begin position="347"/>
        <end position="365"/>
    </location>
</feature>
<feature type="transmembrane region" description="Helical" evidence="5">
    <location>
        <begin position="371"/>
        <end position="394"/>
    </location>
</feature>
<keyword evidence="2 5" id="KW-0812">Transmembrane</keyword>
<evidence type="ECO:0000313" key="8">
    <source>
        <dbReference type="Proteomes" id="UP000242705"/>
    </source>
</evidence>
<dbReference type="InterPro" id="IPR004841">
    <property type="entry name" value="AA-permease/SLC12A_dom"/>
</dbReference>
<feature type="transmembrane region" description="Helical" evidence="5">
    <location>
        <begin position="138"/>
        <end position="158"/>
    </location>
</feature>
<gene>
    <name evidence="7" type="ORF">C7B47_01610</name>
</gene>
<accession>A0A2T2X4N6</accession>
<feature type="transmembrane region" description="Helical" evidence="5">
    <location>
        <begin position="170"/>
        <end position="189"/>
    </location>
</feature>
<feature type="transmembrane region" description="Helical" evidence="5">
    <location>
        <begin position="201"/>
        <end position="223"/>
    </location>
</feature>
<evidence type="ECO:0000256" key="1">
    <source>
        <dbReference type="ARBA" id="ARBA00004141"/>
    </source>
</evidence>
<dbReference type="AlphaFoldDB" id="A0A2T2X4N6"/>
<dbReference type="Proteomes" id="UP000242705">
    <property type="component" value="Unassembled WGS sequence"/>
</dbReference>
<feature type="transmembrane region" description="Helical" evidence="5">
    <location>
        <begin position="244"/>
        <end position="269"/>
    </location>
</feature>
<feature type="domain" description="Amino acid permease/ SLC12A" evidence="6">
    <location>
        <begin position="24"/>
        <end position="424"/>
    </location>
</feature>
<keyword evidence="4 5" id="KW-0472">Membrane</keyword>
<dbReference type="InterPro" id="IPR050367">
    <property type="entry name" value="APC_superfamily"/>
</dbReference>
<evidence type="ECO:0000313" key="7">
    <source>
        <dbReference type="EMBL" id="PSR29437.1"/>
    </source>
</evidence>
<dbReference type="PANTHER" id="PTHR42770:SF11">
    <property type="entry name" value="INNER MEMBRANE TRANSPORT PROTEIN YBAT"/>
    <property type="match status" value="1"/>
</dbReference>
<evidence type="ECO:0000256" key="2">
    <source>
        <dbReference type="ARBA" id="ARBA00022692"/>
    </source>
</evidence>
<evidence type="ECO:0000256" key="4">
    <source>
        <dbReference type="ARBA" id="ARBA00023136"/>
    </source>
</evidence>
<dbReference type="PANTHER" id="PTHR42770">
    <property type="entry name" value="AMINO ACID TRANSPORTER-RELATED"/>
    <property type="match status" value="1"/>
</dbReference>
<dbReference type="GO" id="GO:0055085">
    <property type="term" value="P:transmembrane transport"/>
    <property type="evidence" value="ECO:0007669"/>
    <property type="project" value="InterPro"/>
</dbReference>